<dbReference type="RefSeq" id="WP_091366160.1">
    <property type="nucleotide sequence ID" value="NZ_FMZF01000003.1"/>
</dbReference>
<dbReference type="STRING" id="1190417.SAMN05660690_2507"/>
<dbReference type="Proteomes" id="UP000199416">
    <property type="component" value="Unassembled WGS sequence"/>
</dbReference>
<evidence type="ECO:0000313" key="3">
    <source>
        <dbReference type="Proteomes" id="UP000199416"/>
    </source>
</evidence>
<keyword evidence="3" id="KW-1185">Reference proteome</keyword>
<dbReference type="EMBL" id="FMZF01000003">
    <property type="protein sequence ID" value="SDC77755.1"/>
    <property type="molecule type" value="Genomic_DNA"/>
</dbReference>
<reference evidence="3" key="1">
    <citation type="submission" date="2016-10" db="EMBL/GenBank/DDBJ databases">
        <authorList>
            <person name="Varghese N."/>
            <person name="Submissions S."/>
        </authorList>
    </citation>
    <scope>NUCLEOTIDE SEQUENCE [LARGE SCALE GENOMIC DNA]</scope>
    <source>
        <strain evidence="3">DSM 45421</strain>
    </source>
</reference>
<dbReference type="InterPro" id="IPR054333">
    <property type="entry name" value="REase-ARP-assoc"/>
</dbReference>
<sequence length="805" mass="87531">MATPQRTSFNREVAPAIAAATGIPECSSDGRSDRFAYFADETRFLVVAGPQEGDAAQLALAYVMTWAGDRRLVLALPHGHCTATAQRIPWFTDARRPELWLHDGATVRPAPVLDRTAAVAALGARLEDGDVRTDFAAASTALHLGARAGAVGLLVDWATRDPRLDSAHRQNERAWHCSGQRVLSVRGRRGAVRVLAGIHGSTDDRAPLALELEHGARLTDEQLAEVRAAVEAGIARRLQPDEGSLHRPDEHWLQAVLRRRPHLVGIEQPALREVPAWRPRDTPARWSRGYVDLLGLDGHGDLRVVETKLASNDDALLVLKGLDYLTWAHAYRDVLADRLGASPAARLVLDLVVGADDDGQVALSRYSDALLTALADDVAWSVQAVTDWFGPDVSPSVVSPAERTVPAEWTEPARTSDDAFSTACRATAVRWKERTTALPDDARRPAPYWGGPSSVPLNFCLPVEHAAANLLPDVREEALSLFAELGIPWHRGHGGGPGNHLLSSQVQCVNALARMLRDPARLQKAFGRVLDIGEVLPIEPGRHLTFEFIGSADVLGEARGGSRTRGAQNTSVDAAFLYRTSEGETELALVEWKYTEDYRRGRPADPVKDAVRRQRYHHLWAADDGPLRTDVVPFEDMLAEPFYQLMRQQLLAHGLEARGELGASAVRVVHVLPRPTAHTRPASPGTATTRQARPSTRSGRGCCAGPTDSSTWIRPSSATRRSPRTSTSPATEEASRDGPDRGGRGLCTSPLHSPRWPRTSSSSCTAGTSRFAHRLAEPRRPLAAYSPQAPAPLRQSSRTAGRKSP</sequence>
<protein>
    <recommendedName>
        <fullName evidence="4">PD-(D/E)XK nuclease superfamily protein</fullName>
    </recommendedName>
</protein>
<evidence type="ECO:0000313" key="2">
    <source>
        <dbReference type="EMBL" id="SDC77755.1"/>
    </source>
</evidence>
<feature type="region of interest" description="Disordered" evidence="1">
    <location>
        <begin position="674"/>
        <end position="805"/>
    </location>
</feature>
<dbReference type="Pfam" id="PF22558">
    <property type="entry name" value="REase-ARP"/>
    <property type="match status" value="1"/>
</dbReference>
<organism evidence="2 3">
    <name type="scientific">Geodermatophilus telluris</name>
    <dbReference type="NCBI Taxonomy" id="1190417"/>
    <lineage>
        <taxon>Bacteria</taxon>
        <taxon>Bacillati</taxon>
        <taxon>Actinomycetota</taxon>
        <taxon>Actinomycetes</taxon>
        <taxon>Geodermatophilales</taxon>
        <taxon>Geodermatophilaceae</taxon>
        <taxon>Geodermatophilus</taxon>
    </lineage>
</organism>
<feature type="compositionally biased region" description="Polar residues" evidence="1">
    <location>
        <begin position="758"/>
        <end position="768"/>
    </location>
</feature>
<accession>A0A1G6PEI8</accession>
<feature type="compositionally biased region" description="Polar residues" evidence="1">
    <location>
        <begin position="685"/>
        <end position="698"/>
    </location>
</feature>
<feature type="compositionally biased region" description="Low complexity" evidence="1">
    <location>
        <begin position="714"/>
        <end position="731"/>
    </location>
</feature>
<evidence type="ECO:0000256" key="1">
    <source>
        <dbReference type="SAM" id="MobiDB-lite"/>
    </source>
</evidence>
<dbReference type="AlphaFoldDB" id="A0A1G6PEI8"/>
<feature type="compositionally biased region" description="Basic and acidic residues" evidence="1">
    <location>
        <begin position="733"/>
        <end position="743"/>
    </location>
</feature>
<dbReference type="OrthoDB" id="5169530at2"/>
<evidence type="ECO:0008006" key="4">
    <source>
        <dbReference type="Google" id="ProtNLM"/>
    </source>
</evidence>
<gene>
    <name evidence="2" type="ORF">SAMN05660690_2507</name>
</gene>
<name>A0A1G6PEI8_9ACTN</name>
<proteinExistence type="predicted"/>